<dbReference type="AlphaFoldDB" id="A0A453D9I5"/>
<evidence type="ECO:0000313" key="3">
    <source>
        <dbReference type="Proteomes" id="UP000015105"/>
    </source>
</evidence>
<dbReference type="EnsemblPlants" id="AET2Gv21152100.1">
    <property type="protein sequence ID" value="AET2Gv21152100.1"/>
    <property type="gene ID" value="AET2Gv21152100"/>
</dbReference>
<evidence type="ECO:0000256" key="1">
    <source>
        <dbReference type="SAM" id="SignalP"/>
    </source>
</evidence>
<keyword evidence="3" id="KW-1185">Reference proteome</keyword>
<proteinExistence type="predicted"/>
<feature type="chain" id="PRO_5019143884" description="Prolamin-like domain-containing protein" evidence="1">
    <location>
        <begin position="26"/>
        <end position="119"/>
    </location>
</feature>
<sequence length="119" mass="12718">MAVAMLPRMVAVVVLVTLMCALVVGQVPAAGGAPVCDLVDQDVMNACFKSFEEGMKNAIADRRFSVGKVIKVGVNCCIAFGGHSGLCKMRRRGRLRAKVPRTMCNASEKRPASSCMQDL</sequence>
<accession>A0A453D9I5</accession>
<organism evidence="2 3">
    <name type="scientific">Aegilops tauschii subsp. strangulata</name>
    <name type="common">Goatgrass</name>
    <dbReference type="NCBI Taxonomy" id="200361"/>
    <lineage>
        <taxon>Eukaryota</taxon>
        <taxon>Viridiplantae</taxon>
        <taxon>Streptophyta</taxon>
        <taxon>Embryophyta</taxon>
        <taxon>Tracheophyta</taxon>
        <taxon>Spermatophyta</taxon>
        <taxon>Magnoliopsida</taxon>
        <taxon>Liliopsida</taxon>
        <taxon>Poales</taxon>
        <taxon>Poaceae</taxon>
        <taxon>BOP clade</taxon>
        <taxon>Pooideae</taxon>
        <taxon>Triticodae</taxon>
        <taxon>Triticeae</taxon>
        <taxon>Triticinae</taxon>
        <taxon>Aegilops</taxon>
    </lineage>
</organism>
<dbReference type="Gramene" id="AET2Gv21152100.1">
    <property type="protein sequence ID" value="AET2Gv21152100.1"/>
    <property type="gene ID" value="AET2Gv21152100"/>
</dbReference>
<reference evidence="3" key="1">
    <citation type="journal article" date="2014" name="Science">
        <title>Ancient hybridizations among the ancestral genomes of bread wheat.</title>
        <authorList>
            <consortium name="International Wheat Genome Sequencing Consortium,"/>
            <person name="Marcussen T."/>
            <person name="Sandve S.R."/>
            <person name="Heier L."/>
            <person name="Spannagl M."/>
            <person name="Pfeifer M."/>
            <person name="Jakobsen K.S."/>
            <person name="Wulff B.B."/>
            <person name="Steuernagel B."/>
            <person name="Mayer K.F."/>
            <person name="Olsen O.A."/>
        </authorList>
    </citation>
    <scope>NUCLEOTIDE SEQUENCE [LARGE SCALE GENOMIC DNA]</scope>
    <source>
        <strain evidence="3">cv. AL8/78</strain>
    </source>
</reference>
<reference evidence="3" key="2">
    <citation type="journal article" date="2017" name="Nat. Plants">
        <title>The Aegilops tauschii genome reveals multiple impacts of transposons.</title>
        <authorList>
            <person name="Zhao G."/>
            <person name="Zou C."/>
            <person name="Li K."/>
            <person name="Wang K."/>
            <person name="Li T."/>
            <person name="Gao L."/>
            <person name="Zhang X."/>
            <person name="Wang H."/>
            <person name="Yang Z."/>
            <person name="Liu X."/>
            <person name="Jiang W."/>
            <person name="Mao L."/>
            <person name="Kong X."/>
            <person name="Jiao Y."/>
            <person name="Jia J."/>
        </authorList>
    </citation>
    <scope>NUCLEOTIDE SEQUENCE [LARGE SCALE GENOMIC DNA]</scope>
    <source>
        <strain evidence="3">cv. AL8/78</strain>
    </source>
</reference>
<name>A0A453D9I5_AEGTS</name>
<reference evidence="2" key="3">
    <citation type="journal article" date="2017" name="Nature">
        <title>Genome sequence of the progenitor of the wheat D genome Aegilops tauschii.</title>
        <authorList>
            <person name="Luo M.C."/>
            <person name="Gu Y.Q."/>
            <person name="Puiu D."/>
            <person name="Wang H."/>
            <person name="Twardziok S.O."/>
            <person name="Deal K.R."/>
            <person name="Huo N."/>
            <person name="Zhu T."/>
            <person name="Wang L."/>
            <person name="Wang Y."/>
            <person name="McGuire P.E."/>
            <person name="Liu S."/>
            <person name="Long H."/>
            <person name="Ramasamy R.K."/>
            <person name="Rodriguez J.C."/>
            <person name="Van S.L."/>
            <person name="Yuan L."/>
            <person name="Wang Z."/>
            <person name="Xia Z."/>
            <person name="Xiao L."/>
            <person name="Anderson O.D."/>
            <person name="Ouyang S."/>
            <person name="Liang Y."/>
            <person name="Zimin A.V."/>
            <person name="Pertea G."/>
            <person name="Qi P."/>
            <person name="Bennetzen J.L."/>
            <person name="Dai X."/>
            <person name="Dawson M.W."/>
            <person name="Muller H.G."/>
            <person name="Kugler K."/>
            <person name="Rivarola-Duarte L."/>
            <person name="Spannagl M."/>
            <person name="Mayer K.F.X."/>
            <person name="Lu F.H."/>
            <person name="Bevan M.W."/>
            <person name="Leroy P."/>
            <person name="Li P."/>
            <person name="You F.M."/>
            <person name="Sun Q."/>
            <person name="Liu Z."/>
            <person name="Lyons E."/>
            <person name="Wicker T."/>
            <person name="Salzberg S.L."/>
            <person name="Devos K.M."/>
            <person name="Dvorak J."/>
        </authorList>
    </citation>
    <scope>NUCLEOTIDE SEQUENCE [LARGE SCALE GENOMIC DNA]</scope>
    <source>
        <strain evidence="2">cv. AL8/78</strain>
    </source>
</reference>
<protein>
    <recommendedName>
        <fullName evidence="4">Prolamin-like domain-containing protein</fullName>
    </recommendedName>
</protein>
<feature type="signal peptide" evidence="1">
    <location>
        <begin position="1"/>
        <end position="25"/>
    </location>
</feature>
<evidence type="ECO:0008006" key="4">
    <source>
        <dbReference type="Google" id="ProtNLM"/>
    </source>
</evidence>
<evidence type="ECO:0000313" key="2">
    <source>
        <dbReference type="EnsemblPlants" id="AET2Gv21152100.1"/>
    </source>
</evidence>
<reference evidence="2" key="5">
    <citation type="journal article" date="2021" name="G3 (Bethesda)">
        <title>Aegilops tauschii genome assembly Aet v5.0 features greater sequence contiguity and improved annotation.</title>
        <authorList>
            <person name="Wang L."/>
            <person name="Zhu T."/>
            <person name="Rodriguez J.C."/>
            <person name="Deal K.R."/>
            <person name="Dubcovsky J."/>
            <person name="McGuire P.E."/>
            <person name="Lux T."/>
            <person name="Spannagl M."/>
            <person name="Mayer K.F.X."/>
            <person name="Baldrich P."/>
            <person name="Meyers B.C."/>
            <person name="Huo N."/>
            <person name="Gu Y.Q."/>
            <person name="Zhou H."/>
            <person name="Devos K.M."/>
            <person name="Bennetzen J.L."/>
            <person name="Unver T."/>
            <person name="Budak H."/>
            <person name="Gulick P.J."/>
            <person name="Galiba G."/>
            <person name="Kalapos B."/>
            <person name="Nelson D.R."/>
            <person name="Li P."/>
            <person name="You F.M."/>
            <person name="Luo M.C."/>
            <person name="Dvorak J."/>
        </authorList>
    </citation>
    <scope>NUCLEOTIDE SEQUENCE [LARGE SCALE GENOMIC DNA]</scope>
    <source>
        <strain evidence="2">cv. AL8/78</strain>
    </source>
</reference>
<dbReference type="Proteomes" id="UP000015105">
    <property type="component" value="Chromosome 2D"/>
</dbReference>
<keyword evidence="1" id="KW-0732">Signal</keyword>
<reference evidence="2" key="4">
    <citation type="submission" date="2019-03" db="UniProtKB">
        <authorList>
            <consortium name="EnsemblPlants"/>
        </authorList>
    </citation>
    <scope>IDENTIFICATION</scope>
</reference>